<proteinExistence type="predicted"/>
<organism evidence="1 2">
    <name type="scientific">Dreissena polymorpha</name>
    <name type="common">Zebra mussel</name>
    <name type="synonym">Mytilus polymorpha</name>
    <dbReference type="NCBI Taxonomy" id="45954"/>
    <lineage>
        <taxon>Eukaryota</taxon>
        <taxon>Metazoa</taxon>
        <taxon>Spiralia</taxon>
        <taxon>Lophotrochozoa</taxon>
        <taxon>Mollusca</taxon>
        <taxon>Bivalvia</taxon>
        <taxon>Autobranchia</taxon>
        <taxon>Heteroconchia</taxon>
        <taxon>Euheterodonta</taxon>
        <taxon>Imparidentia</taxon>
        <taxon>Neoheterodontei</taxon>
        <taxon>Myida</taxon>
        <taxon>Dreissenoidea</taxon>
        <taxon>Dreissenidae</taxon>
        <taxon>Dreissena</taxon>
    </lineage>
</organism>
<evidence type="ECO:0000313" key="1">
    <source>
        <dbReference type="EMBL" id="KAH3877557.1"/>
    </source>
</evidence>
<dbReference type="Proteomes" id="UP000828390">
    <property type="component" value="Unassembled WGS sequence"/>
</dbReference>
<accession>A0A9D4MLP3</accession>
<protein>
    <submittedName>
        <fullName evidence="1">Uncharacterized protein</fullName>
    </submittedName>
</protein>
<keyword evidence="2" id="KW-1185">Reference proteome</keyword>
<name>A0A9D4MLP3_DREPO</name>
<dbReference type="AlphaFoldDB" id="A0A9D4MLP3"/>
<reference evidence="1" key="1">
    <citation type="journal article" date="2019" name="bioRxiv">
        <title>The Genome of the Zebra Mussel, Dreissena polymorpha: A Resource for Invasive Species Research.</title>
        <authorList>
            <person name="McCartney M.A."/>
            <person name="Auch B."/>
            <person name="Kono T."/>
            <person name="Mallez S."/>
            <person name="Zhang Y."/>
            <person name="Obille A."/>
            <person name="Becker A."/>
            <person name="Abrahante J.E."/>
            <person name="Garbe J."/>
            <person name="Badalamenti J.P."/>
            <person name="Herman A."/>
            <person name="Mangelson H."/>
            <person name="Liachko I."/>
            <person name="Sullivan S."/>
            <person name="Sone E.D."/>
            <person name="Koren S."/>
            <person name="Silverstein K.A.T."/>
            <person name="Beckman K.B."/>
            <person name="Gohl D.M."/>
        </authorList>
    </citation>
    <scope>NUCLEOTIDE SEQUENCE</scope>
    <source>
        <strain evidence="1">Duluth1</strain>
        <tissue evidence="1">Whole animal</tissue>
    </source>
</reference>
<comment type="caution">
    <text evidence="1">The sequence shown here is derived from an EMBL/GenBank/DDBJ whole genome shotgun (WGS) entry which is preliminary data.</text>
</comment>
<reference evidence="1" key="2">
    <citation type="submission" date="2020-11" db="EMBL/GenBank/DDBJ databases">
        <authorList>
            <person name="McCartney M.A."/>
            <person name="Auch B."/>
            <person name="Kono T."/>
            <person name="Mallez S."/>
            <person name="Becker A."/>
            <person name="Gohl D.M."/>
            <person name="Silverstein K.A.T."/>
            <person name="Koren S."/>
            <person name="Bechman K.B."/>
            <person name="Herman A."/>
            <person name="Abrahante J.E."/>
            <person name="Garbe J."/>
        </authorList>
    </citation>
    <scope>NUCLEOTIDE SEQUENCE</scope>
    <source>
        <strain evidence="1">Duluth1</strain>
        <tissue evidence="1">Whole animal</tissue>
    </source>
</reference>
<sequence>MIELKDCAADAACAVPGESHCLGQCGLVSGKHSIESLTLLGGLKPCAVNAIWFKYNQNAFSKQYFIRYGYLKLTVRGQI</sequence>
<gene>
    <name evidence="1" type="ORF">DPMN_001431</name>
</gene>
<dbReference type="EMBL" id="JAIWYP010000001">
    <property type="protein sequence ID" value="KAH3877557.1"/>
    <property type="molecule type" value="Genomic_DNA"/>
</dbReference>
<evidence type="ECO:0000313" key="2">
    <source>
        <dbReference type="Proteomes" id="UP000828390"/>
    </source>
</evidence>